<reference evidence="2" key="1">
    <citation type="submission" date="2025-08" db="UniProtKB">
        <authorList>
            <consortium name="RefSeq"/>
        </authorList>
    </citation>
    <scope>IDENTIFICATION</scope>
</reference>
<dbReference type="GeneID" id="106815522"/>
<keyword evidence="1" id="KW-1185">Reference proteome</keyword>
<dbReference type="Proteomes" id="UP000695022">
    <property type="component" value="Unplaced"/>
</dbReference>
<sequence>MKDTCTGKDVFQECDSAMKKANLNYEKLVGIATDGAPAMVGEQKGFQGMLKKELQTRNIPQTLIWCHCIIHQESLCTKVIGFQEIMAKIISTVNFIRARAVNHRQFKELLEELAANYKDVLYFSQVRWLSRGRTLKRVWELREEIAQFMESKGRPLLEFSDEQWLCDFAFLVDITEKLNQLNVSMQGKDKLVHNLFGDIKSFEAKLLLWKSQLENNVFDHFPCLKSQKELKPEGGRYSTEIEKLTAEFSRRFQEFRANENDFKIFSMPFSVDPVTAPTNLQLELIDLQNNMDLKAQFLSKH</sequence>
<evidence type="ECO:0000313" key="1">
    <source>
        <dbReference type="Proteomes" id="UP000695022"/>
    </source>
</evidence>
<dbReference type="PANTHER" id="PTHR45913">
    <property type="entry name" value="EPM2A-INTERACTING PROTEIN 1"/>
    <property type="match status" value="1"/>
</dbReference>
<proteinExistence type="predicted"/>
<dbReference type="SUPFAM" id="SSF53098">
    <property type="entry name" value="Ribonuclease H-like"/>
    <property type="match status" value="1"/>
</dbReference>
<gene>
    <name evidence="2" type="primary">LOC106815522</name>
</gene>
<dbReference type="InterPro" id="IPR012337">
    <property type="entry name" value="RNaseH-like_sf"/>
</dbReference>
<dbReference type="PANTHER" id="PTHR45913:SF5">
    <property type="entry name" value="GENERAL TRANSCRIPTION FACTOR II-I REPEAT DOMAIN-CONTAINING PROTEIN 2A-LIKE PROTEIN"/>
    <property type="match status" value="1"/>
</dbReference>
<dbReference type="RefSeq" id="XP_014675473.1">
    <property type="nucleotide sequence ID" value="XM_014819987.1"/>
</dbReference>
<protein>
    <submittedName>
        <fullName evidence="2">General transcription factor II-I repeat domain-containing protein 2-like</fullName>
    </submittedName>
</protein>
<evidence type="ECO:0000313" key="2">
    <source>
        <dbReference type="RefSeq" id="XP_014675473.1"/>
    </source>
</evidence>
<accession>A0ABM1ETF2</accession>
<name>A0ABM1ETF2_PRICU</name>
<organism evidence="1 2">
    <name type="scientific">Priapulus caudatus</name>
    <name type="common">Priapulid worm</name>
    <dbReference type="NCBI Taxonomy" id="37621"/>
    <lineage>
        <taxon>Eukaryota</taxon>
        <taxon>Metazoa</taxon>
        <taxon>Ecdysozoa</taxon>
        <taxon>Scalidophora</taxon>
        <taxon>Priapulida</taxon>
        <taxon>Priapulimorpha</taxon>
        <taxon>Priapulimorphida</taxon>
        <taxon>Priapulidae</taxon>
        <taxon>Priapulus</taxon>
    </lineage>
</organism>